<keyword evidence="5 10" id="KW-0819">tRNA processing</keyword>
<dbReference type="PANTHER" id="PTHR11088:SF60">
    <property type="entry name" value="TRNA DIMETHYLALLYLTRANSFERASE"/>
    <property type="match status" value="1"/>
</dbReference>
<keyword evidence="8 10" id="KW-0460">Magnesium</keyword>
<dbReference type="InterPro" id="IPR018022">
    <property type="entry name" value="IPT"/>
</dbReference>
<evidence type="ECO:0000256" key="10">
    <source>
        <dbReference type="HAMAP-Rule" id="MF_00185"/>
    </source>
</evidence>
<proteinExistence type="inferred from homology"/>
<dbReference type="Gene3D" id="1.10.20.140">
    <property type="match status" value="1"/>
</dbReference>
<accession>A0A7G9WK65</accession>
<keyword evidence="7 10" id="KW-0067">ATP-binding</keyword>
<dbReference type="FunFam" id="1.10.20.140:FF:000001">
    <property type="entry name" value="tRNA dimethylallyltransferase"/>
    <property type="match status" value="1"/>
</dbReference>
<evidence type="ECO:0000256" key="8">
    <source>
        <dbReference type="ARBA" id="ARBA00022842"/>
    </source>
</evidence>
<evidence type="ECO:0000313" key="15">
    <source>
        <dbReference type="Proteomes" id="UP000516046"/>
    </source>
</evidence>
<dbReference type="GO" id="GO:0006400">
    <property type="term" value="P:tRNA modification"/>
    <property type="evidence" value="ECO:0007669"/>
    <property type="project" value="TreeGrafter"/>
</dbReference>
<feature type="binding site" evidence="10">
    <location>
        <begin position="13"/>
        <end position="18"/>
    </location>
    <ligand>
        <name>substrate</name>
    </ligand>
</feature>
<keyword evidence="15" id="KW-1185">Reference proteome</keyword>
<name>A0A7G9WK65_9FIRM</name>
<feature type="region of interest" description="Interaction with substrate tRNA" evidence="10">
    <location>
        <begin position="36"/>
        <end position="39"/>
    </location>
</feature>
<protein>
    <recommendedName>
        <fullName evidence="10">tRNA dimethylallyltransferase</fullName>
        <ecNumber evidence="10">2.5.1.75</ecNumber>
    </recommendedName>
    <alternativeName>
        <fullName evidence="10">Dimethylallyl diphosphate:tRNA dimethylallyltransferase</fullName>
        <shortName evidence="10">DMAPP:tRNA dimethylallyltransferase</shortName>
        <shortName evidence="10">DMATase</shortName>
    </alternativeName>
    <alternativeName>
        <fullName evidence="10">Isopentenyl-diphosphate:tRNA isopentenyltransferase</fullName>
        <shortName evidence="10">IPP transferase</shortName>
        <shortName evidence="10">IPPT</shortName>
        <shortName evidence="10">IPTase</shortName>
    </alternativeName>
</protein>
<evidence type="ECO:0000256" key="1">
    <source>
        <dbReference type="ARBA" id="ARBA00001946"/>
    </source>
</evidence>
<sequence>MKRIPVAVVAGPTASGKTKLAVSLCKALDGEVISADSMQIYQGMQIASAKPTLEEMDGVPHHLLDFQPLGKPFSVADYVELAGKTVQNIHDAGKLPVIAGGTGLYIRSLLQGIDFAPQNADPAVRAELEAAEQREGIEPLYEELGRVDPQAAQAIHPNNKKRVIRALEMYRTTGRTMAENAALSRRKESPYEACFLCLAFRDRQKLYDRINQRVDSMLEAGLVQEAKEVFASCGPTAVQAIGYKELQPYFRGTCSLEAAAESIKRETRRYAKRQLTWFRREETAQWLWVDDYPDTAALAESALQKVQLFLKGCSL</sequence>
<evidence type="ECO:0000256" key="9">
    <source>
        <dbReference type="ARBA" id="ARBA00049563"/>
    </source>
</evidence>
<evidence type="ECO:0000256" key="7">
    <source>
        <dbReference type="ARBA" id="ARBA00022840"/>
    </source>
</evidence>
<dbReference type="RefSeq" id="WP_212508146.1">
    <property type="nucleotide sequence ID" value="NZ_CP060696.1"/>
</dbReference>
<dbReference type="GO" id="GO:0052381">
    <property type="term" value="F:tRNA dimethylallyltransferase activity"/>
    <property type="evidence" value="ECO:0007669"/>
    <property type="project" value="UniProtKB-UniRule"/>
</dbReference>
<comment type="cofactor">
    <cofactor evidence="1 10">
        <name>Mg(2+)</name>
        <dbReference type="ChEBI" id="CHEBI:18420"/>
    </cofactor>
</comment>
<evidence type="ECO:0000256" key="6">
    <source>
        <dbReference type="ARBA" id="ARBA00022741"/>
    </source>
</evidence>
<comment type="subunit">
    <text evidence="10">Monomer.</text>
</comment>
<evidence type="ECO:0000256" key="3">
    <source>
        <dbReference type="ARBA" id="ARBA00005842"/>
    </source>
</evidence>
<dbReference type="Gene3D" id="3.40.50.300">
    <property type="entry name" value="P-loop containing nucleotide triphosphate hydrolases"/>
    <property type="match status" value="1"/>
</dbReference>
<dbReference type="Proteomes" id="UP000516046">
    <property type="component" value="Chromosome"/>
</dbReference>
<gene>
    <name evidence="10 14" type="primary">miaA</name>
    <name evidence="14" type="ORF">H6X83_05530</name>
</gene>
<evidence type="ECO:0000256" key="12">
    <source>
        <dbReference type="RuleBase" id="RU003784"/>
    </source>
</evidence>
<dbReference type="EMBL" id="CP060696">
    <property type="protein sequence ID" value="QNO19077.1"/>
    <property type="molecule type" value="Genomic_DNA"/>
</dbReference>
<dbReference type="InterPro" id="IPR039657">
    <property type="entry name" value="Dimethylallyltransferase"/>
</dbReference>
<dbReference type="NCBIfam" id="TIGR00174">
    <property type="entry name" value="miaA"/>
    <property type="match status" value="1"/>
</dbReference>
<evidence type="ECO:0000256" key="4">
    <source>
        <dbReference type="ARBA" id="ARBA00022679"/>
    </source>
</evidence>
<keyword evidence="4 10" id="KW-0808">Transferase</keyword>
<dbReference type="PANTHER" id="PTHR11088">
    <property type="entry name" value="TRNA DIMETHYLALLYLTRANSFERASE"/>
    <property type="match status" value="1"/>
</dbReference>
<dbReference type="AlphaFoldDB" id="A0A7G9WK65"/>
<feature type="site" description="Interaction with substrate tRNA" evidence="10">
    <location>
        <position position="125"/>
    </location>
</feature>
<dbReference type="KEGG" id="caml:H6X83_05530"/>
<dbReference type="SUPFAM" id="SSF52540">
    <property type="entry name" value="P-loop containing nucleoside triphosphate hydrolases"/>
    <property type="match status" value="1"/>
</dbReference>
<comment type="catalytic activity">
    <reaction evidence="9 10 11">
        <text>adenosine(37) in tRNA + dimethylallyl diphosphate = N(6)-dimethylallyladenosine(37) in tRNA + diphosphate</text>
        <dbReference type="Rhea" id="RHEA:26482"/>
        <dbReference type="Rhea" id="RHEA-COMP:10162"/>
        <dbReference type="Rhea" id="RHEA-COMP:10375"/>
        <dbReference type="ChEBI" id="CHEBI:33019"/>
        <dbReference type="ChEBI" id="CHEBI:57623"/>
        <dbReference type="ChEBI" id="CHEBI:74411"/>
        <dbReference type="ChEBI" id="CHEBI:74415"/>
        <dbReference type="EC" id="2.5.1.75"/>
    </reaction>
</comment>
<evidence type="ECO:0000256" key="2">
    <source>
        <dbReference type="ARBA" id="ARBA00003213"/>
    </source>
</evidence>
<dbReference type="GO" id="GO:0005524">
    <property type="term" value="F:ATP binding"/>
    <property type="evidence" value="ECO:0007669"/>
    <property type="project" value="UniProtKB-UniRule"/>
</dbReference>
<feature type="binding site" evidence="10">
    <location>
        <begin position="11"/>
        <end position="18"/>
    </location>
    <ligand>
        <name>ATP</name>
        <dbReference type="ChEBI" id="CHEBI:30616"/>
    </ligand>
</feature>
<dbReference type="HAMAP" id="MF_00185">
    <property type="entry name" value="IPP_trans"/>
    <property type="match status" value="1"/>
</dbReference>
<comment type="function">
    <text evidence="2 10 12">Catalyzes the transfer of a dimethylallyl group onto the adenine at position 37 in tRNAs that read codons beginning with uridine, leading to the formation of N6-(dimethylallyl)adenosine (i(6)A).</text>
</comment>
<organism evidence="14 15">
    <name type="scientific">Caproicibacterium amylolyticum</name>
    <dbReference type="NCBI Taxonomy" id="2766537"/>
    <lineage>
        <taxon>Bacteria</taxon>
        <taxon>Bacillati</taxon>
        <taxon>Bacillota</taxon>
        <taxon>Clostridia</taxon>
        <taxon>Eubacteriales</taxon>
        <taxon>Oscillospiraceae</taxon>
        <taxon>Caproicibacterium</taxon>
    </lineage>
</organism>
<feature type="site" description="Interaction with substrate tRNA" evidence="10">
    <location>
        <position position="102"/>
    </location>
</feature>
<keyword evidence="6 10" id="KW-0547">Nucleotide-binding</keyword>
<evidence type="ECO:0000256" key="13">
    <source>
        <dbReference type="RuleBase" id="RU003785"/>
    </source>
</evidence>
<dbReference type="InterPro" id="IPR027417">
    <property type="entry name" value="P-loop_NTPase"/>
</dbReference>
<evidence type="ECO:0000256" key="5">
    <source>
        <dbReference type="ARBA" id="ARBA00022694"/>
    </source>
</evidence>
<comment type="caution">
    <text evidence="10">Lacks conserved residue(s) required for the propagation of feature annotation.</text>
</comment>
<evidence type="ECO:0000313" key="14">
    <source>
        <dbReference type="EMBL" id="QNO19077.1"/>
    </source>
</evidence>
<dbReference type="EC" id="2.5.1.75" evidence="10"/>
<reference evidence="14 15" key="1">
    <citation type="submission" date="2020-08" db="EMBL/GenBank/DDBJ databases">
        <authorList>
            <person name="Ren C."/>
            <person name="Gu Y."/>
            <person name="Xu Y."/>
        </authorList>
    </citation>
    <scope>NUCLEOTIDE SEQUENCE [LARGE SCALE GENOMIC DNA]</scope>
    <source>
        <strain evidence="14 15">LBM18003</strain>
    </source>
</reference>
<evidence type="ECO:0000256" key="11">
    <source>
        <dbReference type="RuleBase" id="RU003783"/>
    </source>
</evidence>
<comment type="similarity">
    <text evidence="3 10 13">Belongs to the IPP transferase family.</text>
</comment>
<dbReference type="Pfam" id="PF01715">
    <property type="entry name" value="IPPT"/>
    <property type="match status" value="1"/>
</dbReference>